<gene>
    <name evidence="1" type="ORF">IMSHALPRED_007024</name>
</gene>
<keyword evidence="2" id="KW-1185">Reference proteome</keyword>
<sequence>MEAAASLLIAILPNVHKIRLVEQIQSPASSEFLSFLKDLLSAAVSDNHDLTEINSFSKLTELGVNGLDEDVTSREFYHSSNDATSFSGALCIMKGLRKFIYSFWAANSDLWEPRRMVEALDAHTRKTLRGLGLTSFSDTGDAFIDKIKGLWFLNDEPFIGSLSAFEVSKTIRLETMMLYKGIEGAKKKWMSREDLLGEPERLVDVLPVSTNQLSLVGELSDEDATAMLEDLPALKEEQLTNLSGIFFEDVQRHEIEGDAIRESAKILIST</sequence>
<dbReference type="AlphaFoldDB" id="A0A8H3IU78"/>
<evidence type="ECO:0000313" key="2">
    <source>
        <dbReference type="Proteomes" id="UP000664534"/>
    </source>
</evidence>
<reference evidence="1" key="1">
    <citation type="submission" date="2021-03" db="EMBL/GenBank/DDBJ databases">
        <authorList>
            <person name="Tagirdzhanova G."/>
        </authorList>
    </citation>
    <scope>NUCLEOTIDE SEQUENCE</scope>
</reference>
<dbReference type="EMBL" id="CAJPDT010000044">
    <property type="protein sequence ID" value="CAF9926724.1"/>
    <property type="molecule type" value="Genomic_DNA"/>
</dbReference>
<name>A0A8H3IU78_9LECA</name>
<organism evidence="1 2">
    <name type="scientific">Imshaugia aleurites</name>
    <dbReference type="NCBI Taxonomy" id="172621"/>
    <lineage>
        <taxon>Eukaryota</taxon>
        <taxon>Fungi</taxon>
        <taxon>Dikarya</taxon>
        <taxon>Ascomycota</taxon>
        <taxon>Pezizomycotina</taxon>
        <taxon>Lecanoromycetes</taxon>
        <taxon>OSLEUM clade</taxon>
        <taxon>Lecanoromycetidae</taxon>
        <taxon>Lecanorales</taxon>
        <taxon>Lecanorineae</taxon>
        <taxon>Parmeliaceae</taxon>
        <taxon>Imshaugia</taxon>
    </lineage>
</organism>
<proteinExistence type="predicted"/>
<protein>
    <submittedName>
        <fullName evidence="1">Uncharacterized protein</fullName>
    </submittedName>
</protein>
<dbReference type="Proteomes" id="UP000664534">
    <property type="component" value="Unassembled WGS sequence"/>
</dbReference>
<accession>A0A8H3IU78</accession>
<dbReference type="OrthoDB" id="5421601at2759"/>
<evidence type="ECO:0000313" key="1">
    <source>
        <dbReference type="EMBL" id="CAF9926724.1"/>
    </source>
</evidence>
<comment type="caution">
    <text evidence="1">The sequence shown here is derived from an EMBL/GenBank/DDBJ whole genome shotgun (WGS) entry which is preliminary data.</text>
</comment>